<dbReference type="RefSeq" id="WP_110794271.1">
    <property type="nucleotide sequence ID" value="NZ_KZ826481.1"/>
</dbReference>
<gene>
    <name evidence="3" type="ORF">DI396_00780</name>
</gene>
<dbReference type="OrthoDB" id="7734250at2"/>
<organism evidence="3 4">
    <name type="scientific">Litorivita pollutaquae</name>
    <dbReference type="NCBI Taxonomy" id="2200892"/>
    <lineage>
        <taxon>Bacteria</taxon>
        <taxon>Pseudomonadati</taxon>
        <taxon>Pseudomonadota</taxon>
        <taxon>Alphaproteobacteria</taxon>
        <taxon>Rhodobacterales</taxon>
        <taxon>Paracoccaceae</taxon>
        <taxon>Litorivita</taxon>
    </lineage>
</organism>
<dbReference type="EMBL" id="QFVT01000002">
    <property type="protein sequence ID" value="PYC48687.1"/>
    <property type="molecule type" value="Genomic_DNA"/>
</dbReference>
<dbReference type="SUPFAM" id="SSF52058">
    <property type="entry name" value="L domain-like"/>
    <property type="match status" value="1"/>
</dbReference>
<keyword evidence="4" id="KW-1185">Reference proteome</keyword>
<evidence type="ECO:0008006" key="5">
    <source>
        <dbReference type="Google" id="ProtNLM"/>
    </source>
</evidence>
<dbReference type="Gene3D" id="3.80.10.10">
    <property type="entry name" value="Ribonuclease Inhibitor"/>
    <property type="match status" value="1"/>
</dbReference>
<dbReference type="PANTHER" id="PTHR18849:SF0">
    <property type="entry name" value="CILIA- AND FLAGELLA-ASSOCIATED PROTEIN 410-RELATED"/>
    <property type="match status" value="1"/>
</dbReference>
<dbReference type="PANTHER" id="PTHR18849">
    <property type="entry name" value="LEUCINE RICH REPEAT PROTEIN"/>
    <property type="match status" value="1"/>
</dbReference>
<proteinExistence type="predicted"/>
<dbReference type="Proteomes" id="UP000248012">
    <property type="component" value="Unassembled WGS sequence"/>
</dbReference>
<dbReference type="AlphaFoldDB" id="A0A2V4NQF3"/>
<comment type="caution">
    <text evidence="3">The sequence shown here is derived from an EMBL/GenBank/DDBJ whole genome shotgun (WGS) entry which is preliminary data.</text>
</comment>
<dbReference type="InterPro" id="IPR032675">
    <property type="entry name" value="LRR_dom_sf"/>
</dbReference>
<evidence type="ECO:0000256" key="2">
    <source>
        <dbReference type="ARBA" id="ARBA00022737"/>
    </source>
</evidence>
<dbReference type="InterPro" id="IPR001611">
    <property type="entry name" value="Leu-rich_rpt"/>
</dbReference>
<protein>
    <recommendedName>
        <fullName evidence="5">Internalin-A</fullName>
    </recommendedName>
</protein>
<evidence type="ECO:0000313" key="3">
    <source>
        <dbReference type="EMBL" id="PYC48687.1"/>
    </source>
</evidence>
<dbReference type="PROSITE" id="PS51450">
    <property type="entry name" value="LRR"/>
    <property type="match status" value="1"/>
</dbReference>
<keyword evidence="2" id="KW-0677">Repeat</keyword>
<evidence type="ECO:0000313" key="4">
    <source>
        <dbReference type="Proteomes" id="UP000248012"/>
    </source>
</evidence>
<name>A0A2V4NQF3_9RHOB</name>
<keyword evidence="1" id="KW-0433">Leucine-rich repeat</keyword>
<accession>A0A2V4NQF3</accession>
<sequence>MTTSSFAPRRLRRVFSGLTTAAALLLAAPLGAIETCIGPFGLGMPQGDACRPFEGNRAKIRIDALAQTLTDTTVSRLRIVSDDAPDSTFNLSALAGNETIRHLDIFRKGPVDLTPILEMKGLKSLSLSSDAALALAQLAPAPIGIEALRIYIPGEPLDVSPLAGWHGLRILDTYTAGLSGTQALSNLTALERVHIKQGAQSDFSALAGLTALRDLSIEGVLGRAALDDIGFATDLVRLEKVDFSGNQISDITALAAKPVLRIVTLSENRRLADISALASAKALSVLQLRRTDVSDLSPLAGLSELRILWLGRAPVSDIEPLRGLPHLGGVELSNTGVTDVSALGGAPIKHLDLRGTAVTDTSMIAAGAKIKK</sequence>
<reference evidence="3 4" key="1">
    <citation type="submission" date="2018-05" db="EMBL/GenBank/DDBJ databases">
        <title>Oceanovita maritima gen. nov., sp. nov., a marine bacterium in the family Rhodobacteraceae isolated from surface seawater of Lundu port Xiamen, China.</title>
        <authorList>
            <person name="Hetharua B.H."/>
            <person name="Min D."/>
            <person name="Liao H."/>
            <person name="Tian Y."/>
        </authorList>
    </citation>
    <scope>NUCLEOTIDE SEQUENCE [LARGE SCALE GENOMIC DNA]</scope>
    <source>
        <strain evidence="3 4">FSX-11</strain>
    </source>
</reference>
<evidence type="ECO:0000256" key="1">
    <source>
        <dbReference type="ARBA" id="ARBA00022614"/>
    </source>
</evidence>